<feature type="transmembrane region" description="Helical" evidence="1">
    <location>
        <begin position="72"/>
        <end position="94"/>
    </location>
</feature>
<reference evidence="3 4" key="1">
    <citation type="journal article" date="2017" name="Int. J. Syst. Evol. Microbiol.">
        <title>Bacillus notoginsengisoli sp. nov., a novel bacterium isolated from the rhizosphere of Panax notoginseng.</title>
        <authorList>
            <person name="Zhang M.Y."/>
            <person name="Cheng J."/>
            <person name="Cai Y."/>
            <person name="Zhang T.Y."/>
            <person name="Wu Y.Y."/>
            <person name="Manikprabhu D."/>
            <person name="Li W.J."/>
            <person name="Zhang Y.X."/>
        </authorList>
    </citation>
    <scope>NUCLEOTIDE SEQUENCE [LARGE SCALE GENOMIC DNA]</scope>
    <source>
        <strain evidence="3 4">JCM 30743</strain>
    </source>
</reference>
<organism evidence="3 4">
    <name type="scientific">Neobacillus notoginsengisoli</name>
    <dbReference type="NCBI Taxonomy" id="1578198"/>
    <lineage>
        <taxon>Bacteria</taxon>
        <taxon>Bacillati</taxon>
        <taxon>Bacillota</taxon>
        <taxon>Bacilli</taxon>
        <taxon>Bacillales</taxon>
        <taxon>Bacillaceae</taxon>
        <taxon>Neobacillus</taxon>
    </lineage>
</organism>
<dbReference type="InterPro" id="IPR006976">
    <property type="entry name" value="VanZ-like"/>
</dbReference>
<keyword evidence="1" id="KW-0812">Transmembrane</keyword>
<dbReference type="EMBL" id="QWEG01000001">
    <property type="protein sequence ID" value="RHW43372.1"/>
    <property type="molecule type" value="Genomic_DNA"/>
</dbReference>
<evidence type="ECO:0000256" key="1">
    <source>
        <dbReference type="SAM" id="Phobius"/>
    </source>
</evidence>
<proteinExistence type="predicted"/>
<gene>
    <name evidence="3" type="ORF">D1B31_01530</name>
</gene>
<keyword evidence="1" id="KW-0472">Membrane</keyword>
<sequence>MRSFLEMDAKKYPKMLFGSYVIFLLWISFIGISIFYPIRLYGNYGDVAHNLIPFSSITAYFINFNQYNFNTWFYNTFGNILVFIPLGIFLPLVFDAIKRITQVIIFIFMCSLTIEILQYVTLLGVFDVDDIILNLIGGISGFLITIPIIKMKKKSL</sequence>
<dbReference type="PANTHER" id="PTHR36834:SF1">
    <property type="entry name" value="INTEGRAL MEMBRANE PROTEIN"/>
    <property type="match status" value="1"/>
</dbReference>
<feature type="transmembrane region" description="Helical" evidence="1">
    <location>
        <begin position="103"/>
        <end position="125"/>
    </location>
</feature>
<dbReference type="Proteomes" id="UP000284416">
    <property type="component" value="Unassembled WGS sequence"/>
</dbReference>
<dbReference type="Pfam" id="PF04892">
    <property type="entry name" value="VanZ"/>
    <property type="match status" value="1"/>
</dbReference>
<keyword evidence="4" id="KW-1185">Reference proteome</keyword>
<dbReference type="PANTHER" id="PTHR36834">
    <property type="entry name" value="MEMBRANE PROTEIN-RELATED"/>
    <property type="match status" value="1"/>
</dbReference>
<accession>A0A417YZS9</accession>
<feature type="transmembrane region" description="Helical" evidence="1">
    <location>
        <begin position="20"/>
        <end position="38"/>
    </location>
</feature>
<comment type="caution">
    <text evidence="3">The sequence shown here is derived from an EMBL/GenBank/DDBJ whole genome shotgun (WGS) entry which is preliminary data.</text>
</comment>
<dbReference type="RefSeq" id="WP_118918980.1">
    <property type="nucleotide sequence ID" value="NZ_QWEG01000001.1"/>
</dbReference>
<evidence type="ECO:0000313" key="3">
    <source>
        <dbReference type="EMBL" id="RHW43372.1"/>
    </source>
</evidence>
<feature type="transmembrane region" description="Helical" evidence="1">
    <location>
        <begin position="131"/>
        <end position="149"/>
    </location>
</feature>
<dbReference type="InterPro" id="IPR053150">
    <property type="entry name" value="Teicoplanin_resist-assoc"/>
</dbReference>
<evidence type="ECO:0000313" key="4">
    <source>
        <dbReference type="Proteomes" id="UP000284416"/>
    </source>
</evidence>
<name>A0A417YZS9_9BACI</name>
<protein>
    <submittedName>
        <fullName evidence="3">VanZ family protein</fullName>
    </submittedName>
</protein>
<keyword evidence="1" id="KW-1133">Transmembrane helix</keyword>
<dbReference type="OrthoDB" id="4822551at2"/>
<evidence type="ECO:0000259" key="2">
    <source>
        <dbReference type="Pfam" id="PF04892"/>
    </source>
</evidence>
<dbReference type="AlphaFoldDB" id="A0A417YZS9"/>
<feature type="domain" description="VanZ-like" evidence="2">
    <location>
        <begin position="20"/>
        <end position="146"/>
    </location>
</feature>